<evidence type="ECO:0000256" key="3">
    <source>
        <dbReference type="ARBA" id="ARBA00022737"/>
    </source>
</evidence>
<name>A0ABR1EZ61_9ASCO</name>
<keyword evidence="6" id="KW-0539">Nucleus</keyword>
<evidence type="ECO:0000256" key="4">
    <source>
        <dbReference type="ARBA" id="ARBA00022771"/>
    </source>
</evidence>
<feature type="compositionally biased region" description="Basic residues" evidence="8">
    <location>
        <begin position="11"/>
        <end position="21"/>
    </location>
</feature>
<dbReference type="CDD" id="cd12148">
    <property type="entry name" value="fungal_TF_MHR"/>
    <property type="match status" value="1"/>
</dbReference>
<dbReference type="RefSeq" id="XP_064765908.1">
    <property type="nucleotide sequence ID" value="XM_064910552.1"/>
</dbReference>
<reference evidence="10 11" key="1">
    <citation type="submission" date="2024-03" db="EMBL/GenBank/DDBJ databases">
        <title>Genome-scale model development and genomic sequencing of the oleaginous clade Lipomyces.</title>
        <authorList>
            <consortium name="Lawrence Berkeley National Laboratory"/>
            <person name="Czajka J.J."/>
            <person name="Han Y."/>
            <person name="Kim J."/>
            <person name="Mondo S.J."/>
            <person name="Hofstad B.A."/>
            <person name="Robles A."/>
            <person name="Haridas S."/>
            <person name="Riley R."/>
            <person name="LaButti K."/>
            <person name="Pangilinan J."/>
            <person name="Andreopoulos W."/>
            <person name="Lipzen A."/>
            <person name="Yan J."/>
            <person name="Wang M."/>
            <person name="Ng V."/>
            <person name="Grigoriev I.V."/>
            <person name="Spatafora J.W."/>
            <person name="Magnuson J.K."/>
            <person name="Baker S.E."/>
            <person name="Pomraning K.R."/>
        </authorList>
    </citation>
    <scope>NUCLEOTIDE SEQUENCE [LARGE SCALE GENOMIC DNA]</scope>
    <source>
        <strain evidence="10 11">Phaff 52-87</strain>
    </source>
</reference>
<keyword evidence="5" id="KW-0862">Zinc</keyword>
<evidence type="ECO:0000256" key="5">
    <source>
        <dbReference type="ARBA" id="ARBA00022833"/>
    </source>
</evidence>
<evidence type="ECO:0000256" key="6">
    <source>
        <dbReference type="ARBA" id="ARBA00023242"/>
    </source>
</evidence>
<dbReference type="PANTHER" id="PTHR40626">
    <property type="entry name" value="MIP31509P"/>
    <property type="match status" value="1"/>
</dbReference>
<feature type="domain" description="C2H2-type" evidence="9">
    <location>
        <begin position="57"/>
        <end position="86"/>
    </location>
</feature>
<comment type="subcellular location">
    <subcellularLocation>
        <location evidence="1">Nucleus</location>
    </subcellularLocation>
</comment>
<dbReference type="InterPro" id="IPR036236">
    <property type="entry name" value="Znf_C2H2_sf"/>
</dbReference>
<gene>
    <name evidence="10" type="ORF">BZA70DRAFT_241988</name>
</gene>
<dbReference type="EMBL" id="JBBJBU010000014">
    <property type="protein sequence ID" value="KAK7202875.1"/>
    <property type="molecule type" value="Genomic_DNA"/>
</dbReference>
<evidence type="ECO:0000313" key="11">
    <source>
        <dbReference type="Proteomes" id="UP001498771"/>
    </source>
</evidence>
<sequence>MSNGTGFNGPQKRKKKSKSRKGLAKAFACSEPGCDKSFTRLEHLGRHQLNHAPKQIFACTWPGCTKVFVRKDLRTRHLDRHSRKNGKEVNQNNLPSLEISLNGEGKVSSGYEARQNNDSPVSDSSTAPMDDAAIMQMRMGKEPALQLPVSEFETEKFSSNPSAGALSLTSQTVEPDFQPFPAEFGTRSESQTPLALDKFMESSFPDNQGSVNLMGTSMDESSSTDLIDWLFSDAMLAGNRDFYAPNDFSSFLVSPMIDISQLSSPPQFSQSKIMSDSKRDELISLVPGLESEPDFSLDTIRICMELYWEKFHFQFPILHRRSFEVDRTPAPLILCMILIGGSYDAGARKITDRIAEPLRWVIFGSPDFHPVTKAWILQSLLLLEIYEKMLSTRKLHERAHIHHGATLQLIRRGSTLHDSSATTIPGDGDDSTWKRWVEAESIKRAIFVAFILDVTHSVIFGHSILMYAHEMRLSLPCDDTIWEATDNQRKPLMSKPPLPFLVALKRILNQQTVEVDNLGRHVLMCGVMSLAIQMSHQALQVSSIGWGSFRDTWKSTLARAYDFWLADYEPQRRQKLLSTVISDTVSVASSSNAENDMGPMFVLLYHMSQLSMHVARYDLRVFCGDKRVLGRSTVERDFEASKRHMYEWAHSQSGSIAAFHSIKALYKIMVLGDESTRIFQINPPIEATSSCGYHVAKDIYVHRASMLVHCMLVYWAYAYCRCGPESEIIAGGLPSANVLTSDEDLIAAAESGRIFLERLHLRTSKPSDLDSLERKHLTVDLLRWIIWSLRGCEWELLGEMIVILERCVQRSLGKEFDGNCSE</sequence>
<evidence type="ECO:0000256" key="2">
    <source>
        <dbReference type="ARBA" id="ARBA00022723"/>
    </source>
</evidence>
<keyword evidence="11" id="KW-1185">Reference proteome</keyword>
<dbReference type="InterPro" id="IPR013087">
    <property type="entry name" value="Znf_C2H2_type"/>
</dbReference>
<keyword evidence="2" id="KW-0479">Metal-binding</keyword>
<dbReference type="Pfam" id="PF00096">
    <property type="entry name" value="zf-C2H2"/>
    <property type="match status" value="1"/>
</dbReference>
<dbReference type="SUPFAM" id="SSF57667">
    <property type="entry name" value="beta-beta-alpha zinc fingers"/>
    <property type="match status" value="1"/>
</dbReference>
<feature type="domain" description="C2H2-type" evidence="9">
    <location>
        <begin position="27"/>
        <end position="56"/>
    </location>
</feature>
<keyword evidence="3" id="KW-0677">Repeat</keyword>
<dbReference type="Proteomes" id="UP001498771">
    <property type="component" value="Unassembled WGS sequence"/>
</dbReference>
<accession>A0ABR1EZ61</accession>
<feature type="compositionally biased region" description="Polar residues" evidence="8">
    <location>
        <begin position="114"/>
        <end position="127"/>
    </location>
</feature>
<evidence type="ECO:0000256" key="8">
    <source>
        <dbReference type="SAM" id="MobiDB-lite"/>
    </source>
</evidence>
<dbReference type="SMART" id="SM00355">
    <property type="entry name" value="ZnF_C2H2"/>
    <property type="match status" value="2"/>
</dbReference>
<feature type="region of interest" description="Disordered" evidence="8">
    <location>
        <begin position="1"/>
        <end position="21"/>
    </location>
</feature>
<dbReference type="PANTHER" id="PTHR40626:SF11">
    <property type="entry name" value="ZINC FINGER PROTEIN YPR022C"/>
    <property type="match status" value="1"/>
</dbReference>
<dbReference type="PROSITE" id="PS00028">
    <property type="entry name" value="ZINC_FINGER_C2H2_1"/>
    <property type="match status" value="2"/>
</dbReference>
<comment type="caution">
    <text evidence="10">The sequence shown here is derived from an EMBL/GenBank/DDBJ whole genome shotgun (WGS) entry which is preliminary data.</text>
</comment>
<dbReference type="GeneID" id="90036064"/>
<evidence type="ECO:0000256" key="1">
    <source>
        <dbReference type="ARBA" id="ARBA00004123"/>
    </source>
</evidence>
<organism evidence="10 11">
    <name type="scientific">Myxozyma melibiosi</name>
    <dbReference type="NCBI Taxonomy" id="54550"/>
    <lineage>
        <taxon>Eukaryota</taxon>
        <taxon>Fungi</taxon>
        <taxon>Dikarya</taxon>
        <taxon>Ascomycota</taxon>
        <taxon>Saccharomycotina</taxon>
        <taxon>Lipomycetes</taxon>
        <taxon>Lipomycetales</taxon>
        <taxon>Lipomycetaceae</taxon>
        <taxon>Myxozyma</taxon>
    </lineage>
</organism>
<protein>
    <submittedName>
        <fullName evidence="10">Fungal-specific transcription factor domain-containing protein</fullName>
    </submittedName>
</protein>
<evidence type="ECO:0000256" key="7">
    <source>
        <dbReference type="PROSITE-ProRule" id="PRU00042"/>
    </source>
</evidence>
<evidence type="ECO:0000259" key="9">
    <source>
        <dbReference type="PROSITE" id="PS50157"/>
    </source>
</evidence>
<dbReference type="PROSITE" id="PS50157">
    <property type="entry name" value="ZINC_FINGER_C2H2_2"/>
    <property type="match status" value="2"/>
</dbReference>
<dbReference type="Gene3D" id="3.30.160.60">
    <property type="entry name" value="Classic Zinc Finger"/>
    <property type="match status" value="2"/>
</dbReference>
<proteinExistence type="predicted"/>
<dbReference type="InterPro" id="IPR051059">
    <property type="entry name" value="VerF-like"/>
</dbReference>
<feature type="region of interest" description="Disordered" evidence="8">
    <location>
        <begin position="78"/>
        <end position="127"/>
    </location>
</feature>
<dbReference type="InterPro" id="IPR007219">
    <property type="entry name" value="XnlR_reg_dom"/>
</dbReference>
<dbReference type="Pfam" id="PF04082">
    <property type="entry name" value="Fungal_trans"/>
    <property type="match status" value="1"/>
</dbReference>
<keyword evidence="4 7" id="KW-0863">Zinc-finger</keyword>
<evidence type="ECO:0000313" key="10">
    <source>
        <dbReference type="EMBL" id="KAK7202875.1"/>
    </source>
</evidence>